<comment type="caution">
    <text evidence="1">The sequence shown here is derived from an EMBL/GenBank/DDBJ whole genome shotgun (WGS) entry which is preliminary data.</text>
</comment>
<dbReference type="InterPro" id="IPR016024">
    <property type="entry name" value="ARM-type_fold"/>
</dbReference>
<dbReference type="Proteomes" id="UP000297714">
    <property type="component" value="Unassembled WGS sequence"/>
</dbReference>
<keyword evidence="2" id="KW-1185">Reference proteome</keyword>
<proteinExistence type="predicted"/>
<evidence type="ECO:0000313" key="1">
    <source>
        <dbReference type="EMBL" id="TGJ77661.1"/>
    </source>
</evidence>
<dbReference type="OrthoDB" id="9784740at2"/>
<accession>A0A4Z0YEP0</accession>
<dbReference type="Gene3D" id="1.25.10.90">
    <property type="match status" value="1"/>
</dbReference>
<name>A0A4Z0YEP0_9FIRM</name>
<evidence type="ECO:0000313" key="2">
    <source>
        <dbReference type="Proteomes" id="UP000297714"/>
    </source>
</evidence>
<dbReference type="PANTHER" id="PTHR34070">
    <property type="entry name" value="ARMADILLO-TYPE FOLD"/>
    <property type="match status" value="1"/>
</dbReference>
<dbReference type="Pfam" id="PF08713">
    <property type="entry name" value="DNA_alkylation"/>
    <property type="match status" value="1"/>
</dbReference>
<dbReference type="PANTHER" id="PTHR34070:SF1">
    <property type="entry name" value="DNA ALKYLATION REPAIR PROTEIN"/>
    <property type="match status" value="1"/>
</dbReference>
<dbReference type="InterPro" id="IPR014825">
    <property type="entry name" value="DNA_alkylation"/>
</dbReference>
<dbReference type="RefSeq" id="WP_135656524.1">
    <property type="nucleotide sequence ID" value="NZ_SRMQ01000001.1"/>
</dbReference>
<dbReference type="CDD" id="cd06561">
    <property type="entry name" value="AlkD_like"/>
    <property type="match status" value="1"/>
</dbReference>
<organism evidence="1 2">
    <name type="scientific">Caproiciproducens galactitolivorans</name>
    <dbReference type="NCBI Taxonomy" id="642589"/>
    <lineage>
        <taxon>Bacteria</taxon>
        <taxon>Bacillati</taxon>
        <taxon>Bacillota</taxon>
        <taxon>Clostridia</taxon>
        <taxon>Eubacteriales</taxon>
        <taxon>Acutalibacteraceae</taxon>
        <taxon>Caproiciproducens</taxon>
    </lineage>
</organism>
<reference evidence="1 2" key="1">
    <citation type="submission" date="2019-04" db="EMBL/GenBank/DDBJ databases">
        <authorList>
            <person name="Poehlein A."/>
            <person name="Bengelsdorf F.R."/>
            <person name="Duerre P."/>
            <person name="Daniel R."/>
        </authorList>
    </citation>
    <scope>NUCLEOTIDE SEQUENCE [LARGE SCALE GENOMIC DNA]</scope>
    <source>
        <strain evidence="1 2">BS-1</strain>
    </source>
</reference>
<dbReference type="EMBL" id="SRMQ01000001">
    <property type="protein sequence ID" value="TGJ77661.1"/>
    <property type="molecule type" value="Genomic_DNA"/>
</dbReference>
<dbReference type="SUPFAM" id="SSF48371">
    <property type="entry name" value="ARM repeat"/>
    <property type="match status" value="1"/>
</dbReference>
<gene>
    <name evidence="1" type="ORF">CAGA_00520</name>
</gene>
<sequence>MKENFQYTGPAALTEHLKTLADESYRDFQYKLIPGAENIIGVRVPKLRALAKQIAKSDWQAFLNDAQDASLEEIILPGLVIGYVKMMPDEALERIAAFVPKISNWEICDICCSSFKTAAKDKEKLFAFLQPYLKSEREFDLRFAVIMLMDYFITEEYIDRVLKICDEIRHDGYYVKMAVAWALSVCFVKFQDKTMHFLKQNSLDDWTYNKALQKIIESYRVDDRMKAVIRGMKRR</sequence>
<protein>
    <submittedName>
        <fullName evidence="1">DNA alkylation repair enzyme</fullName>
    </submittedName>
</protein>
<dbReference type="AlphaFoldDB" id="A0A4Z0YEP0"/>